<feature type="region of interest" description="Disordered" evidence="6">
    <location>
        <begin position="30"/>
        <end position="57"/>
    </location>
</feature>
<dbReference type="PANTHER" id="PTHR43649:SF33">
    <property type="entry name" value="POLYGALACTURONAN_RHAMNOGALACTURONAN-BINDING PROTEIN YTCQ"/>
    <property type="match status" value="1"/>
</dbReference>
<evidence type="ECO:0000256" key="6">
    <source>
        <dbReference type="SAM" id="MobiDB-lite"/>
    </source>
</evidence>
<keyword evidence="2 7" id="KW-0732">Signal</keyword>
<dbReference type="PROSITE" id="PS51257">
    <property type="entry name" value="PROKAR_LIPOPROTEIN"/>
    <property type="match status" value="1"/>
</dbReference>
<evidence type="ECO:0000313" key="8">
    <source>
        <dbReference type="EMBL" id="AGC68038.1"/>
    </source>
</evidence>
<dbReference type="RefSeq" id="WP_015358728.1">
    <property type="nucleotide sequence ID" value="NC_020134.1"/>
</dbReference>
<keyword evidence="3" id="KW-0472">Membrane</keyword>
<evidence type="ECO:0000256" key="1">
    <source>
        <dbReference type="ARBA" id="ARBA00022475"/>
    </source>
</evidence>
<dbReference type="EMBL" id="CP004044">
    <property type="protein sequence ID" value="AGC68038.1"/>
    <property type="molecule type" value="Genomic_DNA"/>
</dbReference>
<dbReference type="InterPro" id="IPR006059">
    <property type="entry name" value="SBP"/>
</dbReference>
<gene>
    <name evidence="8" type="primary">lipO6</name>
    <name evidence="8" type="ordered locus">Cst_c10400</name>
</gene>
<dbReference type="KEGG" id="csd:Clst_0995"/>
<dbReference type="Pfam" id="PF13416">
    <property type="entry name" value="SBP_bac_8"/>
    <property type="match status" value="1"/>
</dbReference>
<proteinExistence type="predicted"/>
<reference evidence="8 9" key="1">
    <citation type="journal article" date="2013" name="Genome Announc.">
        <title>Complete genome sequence of Clostridium stercorarium subsp. stercorarium strain DSM 8532, a thermophilic degrader of plant cell wall fibers.</title>
        <authorList>
            <person name="Poehlein A."/>
            <person name="Zverlov V.V."/>
            <person name="Daniel R."/>
            <person name="Schwarz W.H."/>
            <person name="Liebl W."/>
        </authorList>
    </citation>
    <scope>NUCLEOTIDE SEQUENCE [LARGE SCALE GENOMIC DNA]</scope>
    <source>
        <strain evidence="9">ATCC 35414 / DSM 8532 / NCIMB 11754</strain>
    </source>
</reference>
<keyword evidence="9" id="KW-1185">Reference proteome</keyword>
<dbReference type="Gene3D" id="3.40.190.10">
    <property type="entry name" value="Periplasmic binding protein-like II"/>
    <property type="match status" value="2"/>
</dbReference>
<dbReference type="PANTHER" id="PTHR43649">
    <property type="entry name" value="ARABINOSE-BINDING PROTEIN-RELATED"/>
    <property type="match status" value="1"/>
</dbReference>
<evidence type="ECO:0000313" key="9">
    <source>
        <dbReference type="Proteomes" id="UP000011220"/>
    </source>
</evidence>
<dbReference type="PATRIC" id="fig|1121335.3.peg.1018"/>
<keyword evidence="1" id="KW-1003">Cell membrane</keyword>
<keyword evidence="5 8" id="KW-0449">Lipoprotein</keyword>
<dbReference type="KEGG" id="css:Cst_c10400"/>
<keyword evidence="4" id="KW-0564">Palmitate</keyword>
<name>L7VR31_THES1</name>
<feature type="compositionally biased region" description="Polar residues" evidence="6">
    <location>
        <begin position="30"/>
        <end position="46"/>
    </location>
</feature>
<dbReference type="InterPro" id="IPR050490">
    <property type="entry name" value="Bact_solute-bd_prot1"/>
</dbReference>
<feature type="chain" id="PRO_5039419723" evidence="7">
    <location>
        <begin position="24"/>
        <end position="574"/>
    </location>
</feature>
<evidence type="ECO:0000256" key="4">
    <source>
        <dbReference type="ARBA" id="ARBA00023139"/>
    </source>
</evidence>
<organism evidence="8 9">
    <name type="scientific">Thermoclostridium stercorarium (strain ATCC 35414 / DSM 8532 / NCIMB 11754)</name>
    <name type="common">Clostridium stercorarium</name>
    <dbReference type="NCBI Taxonomy" id="1121335"/>
    <lineage>
        <taxon>Bacteria</taxon>
        <taxon>Bacillati</taxon>
        <taxon>Bacillota</taxon>
        <taxon>Clostridia</taxon>
        <taxon>Eubacteriales</taxon>
        <taxon>Oscillospiraceae</taxon>
        <taxon>Thermoclostridium</taxon>
    </lineage>
</organism>
<dbReference type="Proteomes" id="UP000011220">
    <property type="component" value="Chromosome"/>
</dbReference>
<dbReference type="eggNOG" id="COG1653">
    <property type="taxonomic scope" value="Bacteria"/>
</dbReference>
<evidence type="ECO:0000256" key="7">
    <source>
        <dbReference type="SAM" id="SignalP"/>
    </source>
</evidence>
<evidence type="ECO:0000256" key="2">
    <source>
        <dbReference type="ARBA" id="ARBA00022729"/>
    </source>
</evidence>
<accession>L7VR31</accession>
<dbReference type="STRING" id="1121335.Cst_c10400"/>
<evidence type="ECO:0000256" key="3">
    <source>
        <dbReference type="ARBA" id="ARBA00023136"/>
    </source>
</evidence>
<dbReference type="SUPFAM" id="SSF53850">
    <property type="entry name" value="Periplasmic binding protein-like II"/>
    <property type="match status" value="1"/>
</dbReference>
<evidence type="ECO:0000256" key="5">
    <source>
        <dbReference type="ARBA" id="ARBA00023288"/>
    </source>
</evidence>
<dbReference type="AlphaFoldDB" id="L7VR31"/>
<protein>
    <submittedName>
        <fullName evidence="8">Lipoprotein LipO</fullName>
    </submittedName>
</protein>
<sequence length="574" mass="64889">MKKSKALLILVLLISLIMTTVVGCGQAKVSQNDGQKADNSGQQQGQAKEPDDPYAPEEGKKYRISWTNYQIQPAEEGAIILKMLEEKFNVEIDLWNMEHSRYHELLNLRLASGEIPDVFRMTDPNTLLTYAEQGVLAELPEDFLRKYAPDILKVIEENAPGYMDFGKVNGVQYAIPAINPTNIFRLPLVYRLDWMENVGVTKTPETLEEFEELMYKFAKEDPDRNGKDDTYGCSQTVLYPVLGAFGLVIDFGGSSFFVERDGKLIDSAVAPELKDALAILAKWYKDGVLDPEFITGENYGGYWALSHAFINGRIGYSSLGNYYHWLPEGAYMIPTEDGTEIPSSDEANAREIKLVNPNAKWIQGMPLLGPTGQRGIKAYNRLMNFYGIGKLAEKDKGKMGKIMEIFNYVSATPDLDERTTYRWGIKGVHWDWINKEMETIKILPPYDTESGYENRIGANLGMTLPYPPKAPREQWAYEHGLDKYAIESPIQIGLPKAMQYSAELIKIRDEAIVAIITGDKPLDYFEEYVQIYMAAGGKEVEDEANEYYKSIKINRYMTPIFAVSFKEINGLVAV</sequence>
<feature type="signal peptide" evidence="7">
    <location>
        <begin position="1"/>
        <end position="23"/>
    </location>
</feature>